<dbReference type="GO" id="GO:0060003">
    <property type="term" value="P:copper ion export"/>
    <property type="evidence" value="ECO:0007669"/>
    <property type="project" value="UniProtKB-ARBA"/>
</dbReference>
<evidence type="ECO:0000313" key="17">
    <source>
        <dbReference type="Proteomes" id="UP000297890"/>
    </source>
</evidence>
<name>A0A4Z0FAN8_9GAMM</name>
<dbReference type="InterPro" id="IPR008250">
    <property type="entry name" value="ATPase_P-typ_transduc_dom_A_sf"/>
</dbReference>
<dbReference type="SFLD" id="SFLDS00003">
    <property type="entry name" value="Haloacid_Dehalogenase"/>
    <property type="match status" value="1"/>
</dbReference>
<keyword evidence="17" id="KW-1185">Reference proteome</keyword>
<feature type="transmembrane region" description="Helical" evidence="14">
    <location>
        <begin position="189"/>
        <end position="211"/>
    </location>
</feature>
<feature type="domain" description="HMA" evidence="15">
    <location>
        <begin position="25"/>
        <end position="91"/>
    </location>
</feature>
<evidence type="ECO:0000256" key="13">
    <source>
        <dbReference type="ARBA" id="ARBA00023136"/>
    </source>
</evidence>
<dbReference type="GO" id="GO:0005524">
    <property type="term" value="F:ATP binding"/>
    <property type="evidence" value="ECO:0007669"/>
    <property type="project" value="UniProtKB-UniRule"/>
</dbReference>
<dbReference type="PRINTS" id="PR00943">
    <property type="entry name" value="CUATPASE"/>
</dbReference>
<dbReference type="NCBIfam" id="TIGR01511">
    <property type="entry name" value="ATPase-IB1_Cu"/>
    <property type="match status" value="1"/>
</dbReference>
<sequence>MGRSTDPRSGIAGFASSASPPHMVITTRFEVGGMTCAACVRRVEKALERLEGVESARVNLATHQATVDYQPAGQTPEDLVEAIARAGYEAHVFEPRTGSGSRPVPAGAPQEQWRQPLILALAFTVPLVLLSMGRMLPGMHAWTAARLDEQGWQLLEWVLATPVVFWAGRRFHRSGLRELRHGSPGMHSLVMIGALAAYGYSLVALIAPGVFPPGSATTYFEAAAVIITLVILGRGMEARARGRASMAIAKLLRLQATTTRRWTSGDWQEVGIDAVRPGDRLLVRPGERIPTDAVVVDGRSYVDESMVTGEPIPVAKDVGAELIGGTINRDGTLTVAAVRVGADTTLARIVRMVAEAQADKPPIQQLADRIAGVFVPIVLALSALTFVVWLLIGPDPALSYAFTTAVSVLLIACPCAMGLATPTAILVASGRGSDLGILFRRGSALDLLAEVDLVLFDKTGTLTEGRPEVATLKARSGDAALLSRAAAVEAMSEHPIAEAVVRAAQTRGLSWPVASDIQVAVGLGVRGMVGGAEVAVGAPRYMAQLDCETSDFTAALQTIAAAAQTPVCIAINGVVQGVLGVADRPRDGATEMVAALRAMGLSVGMVTGDQQATAQAIAGRLGIDRIHAEVLPTGKGEAVDSLQKQGLRVAFVGDGINDAPALARADVGIAMGTGTDIAIETGGVVLMRSDPRGVAQAIALARRTRRTIQLNFVWAYGYNLLLIPVAAGALYPLAGLLMNPMLAAGAMSLSSVLVVFNSLRLQRFRPDR</sequence>
<comment type="caution">
    <text evidence="16">The sequence shown here is derived from an EMBL/GenBank/DDBJ whole genome shotgun (WGS) entry which is preliminary data.</text>
</comment>
<dbReference type="InterPro" id="IPR044492">
    <property type="entry name" value="P_typ_ATPase_HD_dom"/>
</dbReference>
<keyword evidence="5 14" id="KW-1003">Cell membrane</keyword>
<reference evidence="16 17" key="1">
    <citation type="journal article" date="2019" name="ISME J.">
        <title>Candidatus Macondimonas diazotrophica, a novel gammaproteobacterial genus dominating crude-oil-contaminated coastal sediments.</title>
        <authorList>
            <person name="Karthikeyan S."/>
            <person name="Konstantinidis K."/>
        </authorList>
    </citation>
    <scope>NUCLEOTIDE SEQUENCE [LARGE SCALE GENOMIC DNA]</scope>
    <source>
        <strain evidence="16 17">KTK01</strain>
    </source>
</reference>
<dbReference type="InterPro" id="IPR018303">
    <property type="entry name" value="ATPase_P-typ_P_site"/>
</dbReference>
<dbReference type="GO" id="GO:0043682">
    <property type="term" value="F:P-type divalent copper transporter activity"/>
    <property type="evidence" value="ECO:0007669"/>
    <property type="project" value="TreeGrafter"/>
</dbReference>
<feature type="transmembrane region" description="Helical" evidence="14">
    <location>
        <begin position="117"/>
        <end position="136"/>
    </location>
</feature>
<feature type="transmembrane region" description="Helical" evidence="14">
    <location>
        <begin position="151"/>
        <end position="168"/>
    </location>
</feature>
<feature type="transmembrane region" description="Helical" evidence="14">
    <location>
        <begin position="398"/>
        <end position="421"/>
    </location>
</feature>
<dbReference type="SFLD" id="SFLDG00002">
    <property type="entry name" value="C1.7:_P-type_atpase_like"/>
    <property type="match status" value="1"/>
</dbReference>
<dbReference type="InterPro" id="IPR023214">
    <property type="entry name" value="HAD_sf"/>
</dbReference>
<dbReference type="Gene3D" id="3.40.1110.10">
    <property type="entry name" value="Calcium-transporting ATPase, cytoplasmic domain N"/>
    <property type="match status" value="1"/>
</dbReference>
<evidence type="ECO:0000259" key="15">
    <source>
        <dbReference type="PROSITE" id="PS50846"/>
    </source>
</evidence>
<dbReference type="InterPro" id="IPR017969">
    <property type="entry name" value="Heavy-metal-associated_CS"/>
</dbReference>
<dbReference type="PRINTS" id="PR00119">
    <property type="entry name" value="CATATPASE"/>
</dbReference>
<comment type="similarity">
    <text evidence="2 14">Belongs to the cation transport ATPase (P-type) (TC 3.A.3) family. Type IB subfamily.</text>
</comment>
<dbReference type="Gene3D" id="3.30.70.100">
    <property type="match status" value="1"/>
</dbReference>
<dbReference type="GO" id="GO:0140581">
    <property type="term" value="F:P-type monovalent copper transporter activity"/>
    <property type="evidence" value="ECO:0007669"/>
    <property type="project" value="UniProtKB-EC"/>
</dbReference>
<dbReference type="NCBIfam" id="TIGR01525">
    <property type="entry name" value="ATPase-IB_hvy"/>
    <property type="match status" value="1"/>
</dbReference>
<evidence type="ECO:0000256" key="11">
    <source>
        <dbReference type="ARBA" id="ARBA00022989"/>
    </source>
</evidence>
<accession>A0A4Z0FAN8</accession>
<dbReference type="InterPro" id="IPR023298">
    <property type="entry name" value="ATPase_P-typ_TM_dom_sf"/>
</dbReference>
<dbReference type="PROSITE" id="PS50846">
    <property type="entry name" value="HMA_2"/>
    <property type="match status" value="1"/>
</dbReference>
<evidence type="ECO:0000256" key="6">
    <source>
        <dbReference type="ARBA" id="ARBA00022692"/>
    </source>
</evidence>
<dbReference type="GO" id="GO:0055070">
    <property type="term" value="P:copper ion homeostasis"/>
    <property type="evidence" value="ECO:0007669"/>
    <property type="project" value="TreeGrafter"/>
</dbReference>
<dbReference type="GO" id="GO:0016887">
    <property type="term" value="F:ATP hydrolysis activity"/>
    <property type="evidence" value="ECO:0007669"/>
    <property type="project" value="InterPro"/>
</dbReference>
<keyword evidence="7 14" id="KW-0479">Metal-binding</keyword>
<dbReference type="Pfam" id="PF00122">
    <property type="entry name" value="E1-E2_ATPase"/>
    <property type="match status" value="1"/>
</dbReference>
<dbReference type="Pfam" id="PF00702">
    <property type="entry name" value="Hydrolase"/>
    <property type="match status" value="1"/>
</dbReference>
<evidence type="ECO:0000256" key="14">
    <source>
        <dbReference type="RuleBase" id="RU362081"/>
    </source>
</evidence>
<keyword evidence="10" id="KW-1278">Translocase</keyword>
<dbReference type="PANTHER" id="PTHR43520">
    <property type="entry name" value="ATP7, ISOFORM B"/>
    <property type="match status" value="1"/>
</dbReference>
<dbReference type="SUPFAM" id="SSF55008">
    <property type="entry name" value="HMA, heavy metal-associated domain"/>
    <property type="match status" value="1"/>
</dbReference>
<dbReference type="CDD" id="cd02094">
    <property type="entry name" value="P-type_ATPase_Cu-like"/>
    <property type="match status" value="1"/>
</dbReference>
<dbReference type="GO" id="GO:0005507">
    <property type="term" value="F:copper ion binding"/>
    <property type="evidence" value="ECO:0007669"/>
    <property type="project" value="TreeGrafter"/>
</dbReference>
<keyword evidence="9 14" id="KW-0067">ATP-binding</keyword>
<dbReference type="Pfam" id="PF00403">
    <property type="entry name" value="HMA"/>
    <property type="match status" value="1"/>
</dbReference>
<dbReference type="EC" id="7.2.2.8" evidence="3"/>
<feature type="transmembrane region" description="Helical" evidence="14">
    <location>
        <begin position="217"/>
        <end position="236"/>
    </location>
</feature>
<dbReference type="SUPFAM" id="SSF81653">
    <property type="entry name" value="Calcium ATPase, transduction domain A"/>
    <property type="match status" value="1"/>
</dbReference>
<dbReference type="FunFam" id="2.70.150.10:FF:000020">
    <property type="entry name" value="Copper-exporting P-type ATPase A"/>
    <property type="match status" value="1"/>
</dbReference>
<gene>
    <name evidence="16" type="ORF">E4680_07035</name>
</gene>
<dbReference type="PROSITE" id="PS01047">
    <property type="entry name" value="HMA_1"/>
    <property type="match status" value="1"/>
</dbReference>
<feature type="transmembrane region" description="Helical" evidence="14">
    <location>
        <begin position="740"/>
        <end position="759"/>
    </location>
</feature>
<dbReference type="GO" id="GO:0005886">
    <property type="term" value="C:plasma membrane"/>
    <property type="evidence" value="ECO:0007669"/>
    <property type="project" value="UniProtKB-SubCell"/>
</dbReference>
<dbReference type="Proteomes" id="UP000297890">
    <property type="component" value="Unassembled WGS sequence"/>
</dbReference>
<dbReference type="CDD" id="cd00371">
    <property type="entry name" value="HMA"/>
    <property type="match status" value="1"/>
</dbReference>
<keyword evidence="8 14" id="KW-0547">Nucleotide-binding</keyword>
<dbReference type="SUPFAM" id="SSF81665">
    <property type="entry name" value="Calcium ATPase, transmembrane domain M"/>
    <property type="match status" value="1"/>
</dbReference>
<dbReference type="PROSITE" id="PS01229">
    <property type="entry name" value="COF_2"/>
    <property type="match status" value="1"/>
</dbReference>
<dbReference type="SFLD" id="SFLDF00027">
    <property type="entry name" value="p-type_atpase"/>
    <property type="match status" value="1"/>
</dbReference>
<evidence type="ECO:0000256" key="7">
    <source>
        <dbReference type="ARBA" id="ARBA00022723"/>
    </source>
</evidence>
<keyword evidence="13 14" id="KW-0472">Membrane</keyword>
<evidence type="ECO:0000256" key="12">
    <source>
        <dbReference type="ARBA" id="ARBA00023065"/>
    </source>
</evidence>
<evidence type="ECO:0000256" key="9">
    <source>
        <dbReference type="ARBA" id="ARBA00022840"/>
    </source>
</evidence>
<keyword evidence="6 14" id="KW-0812">Transmembrane</keyword>
<dbReference type="InterPro" id="IPR023299">
    <property type="entry name" value="ATPase_P-typ_cyto_dom_N"/>
</dbReference>
<dbReference type="InterPro" id="IPR001757">
    <property type="entry name" value="P_typ_ATPase"/>
</dbReference>
<dbReference type="FunFam" id="3.30.70.100:FF:000005">
    <property type="entry name" value="Copper-exporting P-type ATPase A"/>
    <property type="match status" value="1"/>
</dbReference>
<dbReference type="PANTHER" id="PTHR43520:SF8">
    <property type="entry name" value="P-TYPE CU(+) TRANSPORTER"/>
    <property type="match status" value="1"/>
</dbReference>
<protein>
    <recommendedName>
        <fullName evidence="3">P-type Cu(+) transporter</fullName>
        <ecNumber evidence="3">7.2.2.8</ecNumber>
    </recommendedName>
</protein>
<dbReference type="OrthoDB" id="9814270at2"/>
<keyword evidence="12" id="KW-0406">Ion transport</keyword>
<keyword evidence="4" id="KW-0813">Transport</keyword>
<dbReference type="SUPFAM" id="SSF56784">
    <property type="entry name" value="HAD-like"/>
    <property type="match status" value="1"/>
</dbReference>
<dbReference type="InterPro" id="IPR006121">
    <property type="entry name" value="HMA_dom"/>
</dbReference>
<evidence type="ECO:0000256" key="8">
    <source>
        <dbReference type="ARBA" id="ARBA00022741"/>
    </source>
</evidence>
<dbReference type="EMBL" id="SRIO01000007">
    <property type="protein sequence ID" value="TFZ82709.1"/>
    <property type="molecule type" value="Genomic_DNA"/>
</dbReference>
<evidence type="ECO:0000256" key="4">
    <source>
        <dbReference type="ARBA" id="ARBA00022448"/>
    </source>
</evidence>
<feature type="transmembrane region" description="Helical" evidence="14">
    <location>
        <begin position="712"/>
        <end position="734"/>
    </location>
</feature>
<dbReference type="InterPro" id="IPR059000">
    <property type="entry name" value="ATPase_P-type_domA"/>
</dbReference>
<organism evidence="16 17">
    <name type="scientific">Candidatus Macondimonas diazotrophica</name>
    <dbReference type="NCBI Taxonomy" id="2305248"/>
    <lineage>
        <taxon>Bacteria</taxon>
        <taxon>Pseudomonadati</taxon>
        <taxon>Pseudomonadota</taxon>
        <taxon>Gammaproteobacteria</taxon>
        <taxon>Chromatiales</taxon>
        <taxon>Ectothiorhodospiraceae</taxon>
        <taxon>Candidatus Macondimonas</taxon>
    </lineage>
</organism>
<dbReference type="NCBIfam" id="TIGR01494">
    <property type="entry name" value="ATPase_P-type"/>
    <property type="match status" value="1"/>
</dbReference>
<evidence type="ECO:0000256" key="2">
    <source>
        <dbReference type="ARBA" id="ARBA00006024"/>
    </source>
</evidence>
<dbReference type="InterPro" id="IPR036163">
    <property type="entry name" value="HMA_dom_sf"/>
</dbReference>
<dbReference type="Gene3D" id="2.70.150.10">
    <property type="entry name" value="Calcium-transporting ATPase, cytoplasmic transduction domain A"/>
    <property type="match status" value="1"/>
</dbReference>
<dbReference type="AlphaFoldDB" id="A0A4Z0FAN8"/>
<evidence type="ECO:0000256" key="1">
    <source>
        <dbReference type="ARBA" id="ARBA00004651"/>
    </source>
</evidence>
<dbReference type="Gene3D" id="3.40.50.1000">
    <property type="entry name" value="HAD superfamily/HAD-like"/>
    <property type="match status" value="1"/>
</dbReference>
<keyword evidence="11 14" id="KW-1133">Transmembrane helix</keyword>
<evidence type="ECO:0000256" key="10">
    <source>
        <dbReference type="ARBA" id="ARBA00022967"/>
    </source>
</evidence>
<proteinExistence type="inferred from homology"/>
<comment type="subcellular location">
    <subcellularLocation>
        <location evidence="1">Cell membrane</location>
        <topology evidence="1">Multi-pass membrane protein</topology>
    </subcellularLocation>
</comment>
<evidence type="ECO:0000256" key="5">
    <source>
        <dbReference type="ARBA" id="ARBA00022475"/>
    </source>
</evidence>
<evidence type="ECO:0000313" key="16">
    <source>
        <dbReference type="EMBL" id="TFZ82709.1"/>
    </source>
</evidence>
<dbReference type="PROSITE" id="PS00154">
    <property type="entry name" value="ATPASE_E1_E2"/>
    <property type="match status" value="1"/>
</dbReference>
<dbReference type="InterPro" id="IPR036412">
    <property type="entry name" value="HAD-like_sf"/>
</dbReference>
<feature type="transmembrane region" description="Helical" evidence="14">
    <location>
        <begin position="370"/>
        <end position="392"/>
    </location>
</feature>
<dbReference type="InterPro" id="IPR027256">
    <property type="entry name" value="P-typ_ATPase_IB"/>
</dbReference>
<evidence type="ECO:0000256" key="3">
    <source>
        <dbReference type="ARBA" id="ARBA00012517"/>
    </source>
</evidence>